<gene>
    <name evidence="7" type="ORF">GCM10010468_58440</name>
</gene>
<evidence type="ECO:0000256" key="4">
    <source>
        <dbReference type="ARBA" id="ARBA00023136"/>
    </source>
</evidence>
<dbReference type="PANTHER" id="PTHR43471">
    <property type="entry name" value="ABC TRANSPORTER PERMEASE"/>
    <property type="match status" value="1"/>
</dbReference>
<feature type="transmembrane region" description="Helical" evidence="5">
    <location>
        <begin position="169"/>
        <end position="191"/>
    </location>
</feature>
<feature type="transmembrane region" description="Helical" evidence="5">
    <location>
        <begin position="260"/>
        <end position="283"/>
    </location>
</feature>
<dbReference type="RefSeq" id="WP_344834658.1">
    <property type="nucleotide sequence ID" value="NZ_BAAAUV010000018.1"/>
</dbReference>
<comment type="subcellular location">
    <subcellularLocation>
        <location evidence="1">Membrane</location>
        <topology evidence="1">Multi-pass membrane protein</topology>
    </subcellularLocation>
</comment>
<accession>A0ABP6QK68</accession>
<keyword evidence="8" id="KW-1185">Reference proteome</keyword>
<keyword evidence="3 5" id="KW-1133">Transmembrane helix</keyword>
<keyword evidence="4 5" id="KW-0472">Membrane</keyword>
<keyword evidence="2 5" id="KW-0812">Transmembrane</keyword>
<evidence type="ECO:0000256" key="2">
    <source>
        <dbReference type="ARBA" id="ARBA00022692"/>
    </source>
</evidence>
<name>A0ABP6QK68_9ACTN</name>
<reference evidence="8" key="1">
    <citation type="journal article" date="2019" name="Int. J. Syst. Evol. Microbiol.">
        <title>The Global Catalogue of Microorganisms (GCM) 10K type strain sequencing project: providing services to taxonomists for standard genome sequencing and annotation.</title>
        <authorList>
            <consortium name="The Broad Institute Genomics Platform"/>
            <consortium name="The Broad Institute Genome Sequencing Center for Infectious Disease"/>
            <person name="Wu L."/>
            <person name="Ma J."/>
        </authorList>
    </citation>
    <scope>NUCLEOTIDE SEQUENCE [LARGE SCALE GENOMIC DNA]</scope>
    <source>
        <strain evidence="8">JCM 9377</strain>
    </source>
</reference>
<comment type="caution">
    <text evidence="7">The sequence shown here is derived from an EMBL/GenBank/DDBJ whole genome shotgun (WGS) entry which is preliminary data.</text>
</comment>
<feature type="transmembrane region" description="Helical" evidence="5">
    <location>
        <begin position="345"/>
        <end position="367"/>
    </location>
</feature>
<dbReference type="InterPro" id="IPR013525">
    <property type="entry name" value="ABC2_TM"/>
</dbReference>
<dbReference type="Pfam" id="PF12698">
    <property type="entry name" value="ABC2_membrane_3"/>
    <property type="match status" value="1"/>
</dbReference>
<evidence type="ECO:0000313" key="7">
    <source>
        <dbReference type="EMBL" id="GAA3228819.1"/>
    </source>
</evidence>
<evidence type="ECO:0000256" key="1">
    <source>
        <dbReference type="ARBA" id="ARBA00004141"/>
    </source>
</evidence>
<organism evidence="7 8">
    <name type="scientific">Actinocorallia longicatena</name>
    <dbReference type="NCBI Taxonomy" id="111803"/>
    <lineage>
        <taxon>Bacteria</taxon>
        <taxon>Bacillati</taxon>
        <taxon>Actinomycetota</taxon>
        <taxon>Actinomycetes</taxon>
        <taxon>Streptosporangiales</taxon>
        <taxon>Thermomonosporaceae</taxon>
        <taxon>Actinocorallia</taxon>
    </lineage>
</organism>
<evidence type="ECO:0000256" key="5">
    <source>
        <dbReference type="SAM" id="Phobius"/>
    </source>
</evidence>
<proteinExistence type="predicted"/>
<evidence type="ECO:0000256" key="3">
    <source>
        <dbReference type="ARBA" id="ARBA00022989"/>
    </source>
</evidence>
<dbReference type="PANTHER" id="PTHR43471:SF3">
    <property type="entry name" value="ABC TRANSPORTER PERMEASE PROTEIN NATB"/>
    <property type="match status" value="1"/>
</dbReference>
<protein>
    <submittedName>
        <fullName evidence="7">ABC transporter permease</fullName>
    </submittedName>
</protein>
<feature type="transmembrane region" description="Helical" evidence="5">
    <location>
        <begin position="24"/>
        <end position="43"/>
    </location>
</feature>
<sequence length="391" mass="40794">MSGGMRTVRLIAGRELSTRVKSKGYVIMTLALVVLIGGISVLFKLVGGDDPSKIGVLDGALSQPIAATAQSLGEKIETVTVGSQAEGEKKVRDEDLDALVLSGPVRVVVKKDLGDGLRNTLTVMVRQDALNAELARAGADPAAVGRAVASTSVGVTSLEGADDLKDQRVVLAMVAAFLLYGVLFSAGMMVAQGVVEEKSSRIVEILLSAVRPWQLMVGKVAGIGAVGFIQMLAATTAGVVAALATGVLDIPGGELVGTGLWGLVWFVVGFAMFALLFAATGALVSRQEDLGGVIMPVYMLLLIPYMLSFSLIPADPDGTAAKILSLVPFFAPVLMPVRSAMGAPVWWQFAGLGLTLVTIAALVWLAGRMYENSVLRMGSRIKLTDALRSAK</sequence>
<feature type="domain" description="ABC-2 type transporter transmembrane" evidence="6">
    <location>
        <begin position="24"/>
        <end position="366"/>
    </location>
</feature>
<evidence type="ECO:0000259" key="6">
    <source>
        <dbReference type="Pfam" id="PF12698"/>
    </source>
</evidence>
<feature type="transmembrane region" description="Helical" evidence="5">
    <location>
        <begin position="220"/>
        <end position="248"/>
    </location>
</feature>
<evidence type="ECO:0000313" key="8">
    <source>
        <dbReference type="Proteomes" id="UP001501237"/>
    </source>
</evidence>
<dbReference type="Proteomes" id="UP001501237">
    <property type="component" value="Unassembled WGS sequence"/>
</dbReference>
<feature type="transmembrane region" description="Helical" evidence="5">
    <location>
        <begin position="290"/>
        <end position="312"/>
    </location>
</feature>
<dbReference type="EMBL" id="BAAAUV010000018">
    <property type="protein sequence ID" value="GAA3228819.1"/>
    <property type="molecule type" value="Genomic_DNA"/>
</dbReference>